<evidence type="ECO:0000256" key="7">
    <source>
        <dbReference type="ARBA" id="ARBA00023136"/>
    </source>
</evidence>
<keyword evidence="6 8" id="KW-0496">Mitochondrion</keyword>
<dbReference type="InParanoid" id="A0A6P3FIF1"/>
<keyword evidence="4 8" id="KW-0812">Transmembrane</keyword>
<evidence type="ECO:0000256" key="4">
    <source>
        <dbReference type="ARBA" id="ARBA00022692"/>
    </source>
</evidence>
<organism evidence="11 12">
    <name type="scientific">Octodon degus</name>
    <name type="common">Degu</name>
    <name type="synonym">Sciurus degus</name>
    <dbReference type="NCBI Taxonomy" id="10160"/>
    <lineage>
        <taxon>Eukaryota</taxon>
        <taxon>Metazoa</taxon>
        <taxon>Chordata</taxon>
        <taxon>Craniata</taxon>
        <taxon>Vertebrata</taxon>
        <taxon>Euteleostomi</taxon>
        <taxon>Mammalia</taxon>
        <taxon>Eutheria</taxon>
        <taxon>Euarchontoglires</taxon>
        <taxon>Glires</taxon>
        <taxon>Rodentia</taxon>
        <taxon>Hystricomorpha</taxon>
        <taxon>Octodontidae</taxon>
        <taxon>Octodon</taxon>
    </lineage>
</organism>
<evidence type="ECO:0000256" key="8">
    <source>
        <dbReference type="RuleBase" id="RU367056"/>
    </source>
</evidence>
<dbReference type="GO" id="GO:0033617">
    <property type="term" value="P:mitochondrial respiratory chain complex IV assembly"/>
    <property type="evidence" value="ECO:0007669"/>
    <property type="project" value="UniProtKB-UniRule"/>
</dbReference>
<evidence type="ECO:0000256" key="9">
    <source>
        <dbReference type="SAM" id="MobiDB-lite"/>
    </source>
</evidence>
<evidence type="ECO:0000313" key="11">
    <source>
        <dbReference type="Proteomes" id="UP000515203"/>
    </source>
</evidence>
<evidence type="ECO:0000259" key="10">
    <source>
        <dbReference type="Pfam" id="PF09813"/>
    </source>
</evidence>
<evidence type="ECO:0000256" key="3">
    <source>
        <dbReference type="ARBA" id="ARBA00007035"/>
    </source>
</evidence>
<keyword evidence="5 8" id="KW-1133">Transmembrane helix</keyword>
<feature type="region of interest" description="Disordered" evidence="9">
    <location>
        <begin position="1"/>
        <end position="24"/>
    </location>
</feature>
<dbReference type="PANTHER" id="PTHR15642:SF3">
    <property type="entry name" value="CYTOCHROME C OXIDASE ASSEMBLY FACTOR 3 HOMOLOG, MITOCHONDRIAL"/>
    <property type="match status" value="1"/>
</dbReference>
<evidence type="ECO:0000256" key="2">
    <source>
        <dbReference type="ARBA" id="ARBA00004304"/>
    </source>
</evidence>
<dbReference type="AlphaFoldDB" id="A0A6P3FIF1"/>
<dbReference type="InterPro" id="IPR041752">
    <property type="entry name" value="Coa3"/>
</dbReference>
<dbReference type="Pfam" id="PF09813">
    <property type="entry name" value="Coa3_cc"/>
    <property type="match status" value="1"/>
</dbReference>
<dbReference type="InterPro" id="IPR018628">
    <property type="entry name" value="Coa3_CC"/>
</dbReference>
<evidence type="ECO:0000313" key="12">
    <source>
        <dbReference type="RefSeq" id="XP_004646385.1"/>
    </source>
</evidence>
<feature type="domain" description="Cytochrome c oxidase assembly factor 3 mitochondrial coiled-coil" evidence="10">
    <location>
        <begin position="49"/>
        <end position="91"/>
    </location>
</feature>
<dbReference type="PANTHER" id="PTHR15642">
    <property type="entry name" value="CYTOCHROME C OXIDASE ASSEMBLY FACTOR 3, MITOCHONDRIAL"/>
    <property type="match status" value="1"/>
</dbReference>
<protein>
    <recommendedName>
        <fullName evidence="8">Cytochrome c oxidase assembly factor 3</fullName>
    </recommendedName>
</protein>
<comment type="subunit">
    <text evidence="8">Component of 250-400 kDa complexes called cytochrome oxidase assembly intermediates or COA complexes.</text>
</comment>
<comment type="function">
    <text evidence="8">Required for assembly of cytochrome c oxidase (complex IV).</text>
</comment>
<keyword evidence="7 8" id="KW-0472">Membrane</keyword>
<dbReference type="OrthoDB" id="10018333at2759"/>
<comment type="function">
    <text evidence="1">Core component of the MITRAC (mitochondrial translation regulation assembly intermediate of cytochrome c oxidase complex) complex, that regulates cytochrome c oxidase assembly. MITRAC complexes regulate both translation of mitochondrial encoded components and assembly of nuclear-encoded components imported in mitochondrion. Required for efficient translation of MT-CO1 and mitochondrial respiratory chain complex IV assembly.</text>
</comment>
<gene>
    <name evidence="12" type="primary">LOC101575024</name>
</gene>
<evidence type="ECO:0000256" key="6">
    <source>
        <dbReference type="ARBA" id="ARBA00023128"/>
    </source>
</evidence>
<keyword evidence="8" id="KW-0999">Mitochondrion inner membrane</keyword>
<comment type="similarity">
    <text evidence="3 8">Belongs to the COA3 family.</text>
</comment>
<sequence>MAAPGAGDPVDAKDGKAPLAQRMDPTREKLTPAQLHFMWQAQLAQWPKTLPRRRTRNIVTGLGVGALVLGIYGYTIYSISLERFLDWLEDEVKAARARALERAAVPRTWASPVFNLPEPRGTLPWRRLPHALWKLTTSHTIPGPLTHFGPRLGPRSKTLNLATVSVPVVSHALYPATEPLLVSLFEKYAALASPKLPEFVIFPPSPPRAPVAALCSVGA</sequence>
<reference evidence="12" key="1">
    <citation type="submission" date="2025-08" db="UniProtKB">
        <authorList>
            <consortium name="RefSeq"/>
        </authorList>
    </citation>
    <scope>IDENTIFICATION</scope>
</reference>
<proteinExistence type="inferred from homology"/>
<evidence type="ECO:0000256" key="1">
    <source>
        <dbReference type="ARBA" id="ARBA00003429"/>
    </source>
</evidence>
<dbReference type="GeneID" id="101575024"/>
<name>A0A6P3FIF1_OCTDE</name>
<evidence type="ECO:0000256" key="5">
    <source>
        <dbReference type="ARBA" id="ARBA00022989"/>
    </source>
</evidence>
<feature type="transmembrane region" description="Helical" evidence="8">
    <location>
        <begin position="58"/>
        <end position="77"/>
    </location>
</feature>
<accession>A0A6P3FIF1</accession>
<dbReference type="RefSeq" id="XP_004646385.1">
    <property type="nucleotide sequence ID" value="XM_004646328.2"/>
</dbReference>
<dbReference type="Proteomes" id="UP000515203">
    <property type="component" value="Unplaced"/>
</dbReference>
<comment type="subcellular location">
    <subcellularLocation>
        <location evidence="2">Mitochondrion membrane</location>
        <topology evidence="2">Single-pass membrane protein</topology>
    </subcellularLocation>
</comment>
<dbReference type="GO" id="GO:0005743">
    <property type="term" value="C:mitochondrial inner membrane"/>
    <property type="evidence" value="ECO:0007669"/>
    <property type="project" value="UniProtKB-UniRule"/>
</dbReference>
<keyword evidence="11" id="KW-1185">Reference proteome</keyword>